<protein>
    <submittedName>
        <fullName evidence="1">NRDE family protein</fullName>
    </submittedName>
</protein>
<dbReference type="AlphaFoldDB" id="A0A643FFD6"/>
<dbReference type="OrthoDB" id="4380123at2"/>
<proteinExistence type="predicted"/>
<gene>
    <name evidence="1" type="ORF">F7Q92_04650</name>
</gene>
<dbReference type="Pfam" id="PF05742">
    <property type="entry name" value="TANGO2"/>
    <property type="match status" value="1"/>
</dbReference>
<dbReference type="Proteomes" id="UP000430120">
    <property type="component" value="Unassembled WGS sequence"/>
</dbReference>
<name>A0A643FFD6_IDEDE</name>
<dbReference type="InterPro" id="IPR008551">
    <property type="entry name" value="TANGO2"/>
</dbReference>
<dbReference type="RefSeq" id="WP_151122970.1">
    <property type="nucleotide sequence ID" value="NZ_CP088081.1"/>
</dbReference>
<reference evidence="1 2" key="1">
    <citation type="submission" date="2019-09" db="EMBL/GenBank/DDBJ databases">
        <title>Draft genome sequences of 48 bacterial type strains from the CCUG.</title>
        <authorList>
            <person name="Tunovic T."/>
            <person name="Pineiro-Iglesias B."/>
            <person name="Unosson C."/>
            <person name="Inganas E."/>
            <person name="Ohlen M."/>
            <person name="Cardew S."/>
            <person name="Jensie-Markopoulos S."/>
            <person name="Salva-Serra F."/>
            <person name="Jaen-Luchoro D."/>
            <person name="Karlsson R."/>
            <person name="Svensson-Stadler L."/>
            <person name="Chun J."/>
            <person name="Moore E."/>
        </authorList>
    </citation>
    <scope>NUCLEOTIDE SEQUENCE [LARGE SCALE GENOMIC DNA]</scope>
    <source>
        <strain evidence="1 2">CCUG 30977</strain>
    </source>
</reference>
<evidence type="ECO:0000313" key="1">
    <source>
        <dbReference type="EMBL" id="KAB0584240.1"/>
    </source>
</evidence>
<accession>A0A643FFD6</accession>
<sequence>MCLVGVALGLSRRYPLVVASNRDEYMDRPSQALDWWSPWPEGPPVLSGRDLRAGGTWMGLSQAGRFALVTNVRQPFAVEPDAPSRGQIPLGWLRGDLPADRFWPRTALSGHAPFNLLAADFPAGEFFWTSNQHPHPQRLTRGVHGLSNAALDTPWPKVERIKQRLSAALGENLPLPALCGTLFEALADETPAPDAELPQTGVGPAVERMLSPVFIRSPDGRYGTRCSTLLVCEAQGRKLTTHMIERQHPLAEERAFRLDAWPPTGLPLPSMTRRR</sequence>
<evidence type="ECO:0000313" key="2">
    <source>
        <dbReference type="Proteomes" id="UP000430120"/>
    </source>
</evidence>
<dbReference type="PANTHER" id="PTHR17985">
    <property type="entry name" value="SER/THR-RICH PROTEIN T10 IN DGCR REGION"/>
    <property type="match status" value="1"/>
</dbReference>
<comment type="caution">
    <text evidence="1">The sequence shown here is derived from an EMBL/GenBank/DDBJ whole genome shotgun (WGS) entry which is preliminary data.</text>
</comment>
<keyword evidence="2" id="KW-1185">Reference proteome</keyword>
<organism evidence="1 2">
    <name type="scientific">Ideonella dechloratans</name>
    <dbReference type="NCBI Taxonomy" id="36863"/>
    <lineage>
        <taxon>Bacteria</taxon>
        <taxon>Pseudomonadati</taxon>
        <taxon>Pseudomonadota</taxon>
        <taxon>Betaproteobacteria</taxon>
        <taxon>Burkholderiales</taxon>
        <taxon>Sphaerotilaceae</taxon>
        <taxon>Ideonella</taxon>
    </lineage>
</organism>
<dbReference type="PANTHER" id="PTHR17985:SF8">
    <property type="entry name" value="TRANSPORT AND GOLGI ORGANIZATION PROTEIN 2 HOMOLOG"/>
    <property type="match status" value="1"/>
</dbReference>
<dbReference type="EMBL" id="VZPB01000007">
    <property type="protein sequence ID" value="KAB0584240.1"/>
    <property type="molecule type" value="Genomic_DNA"/>
</dbReference>